<dbReference type="PROSITE" id="PS50850">
    <property type="entry name" value="MFS"/>
    <property type="match status" value="1"/>
</dbReference>
<keyword evidence="3" id="KW-1003">Cell membrane</keyword>
<reference evidence="9 10" key="2">
    <citation type="submission" date="2020-03" db="EMBL/GenBank/DDBJ databases">
        <authorList>
            <person name="Ichikawa N."/>
            <person name="Kimura A."/>
            <person name="Kitahashi Y."/>
            <person name="Uohara A."/>
        </authorList>
    </citation>
    <scope>NUCLEOTIDE SEQUENCE [LARGE SCALE GENOMIC DNA]</scope>
    <source>
        <strain evidence="9 10">NBRC 107702</strain>
    </source>
</reference>
<comment type="subcellular location">
    <subcellularLocation>
        <location evidence="1">Cell membrane</location>
        <topology evidence="1">Multi-pass membrane protein</topology>
    </subcellularLocation>
</comment>
<dbReference type="GO" id="GO:0022857">
    <property type="term" value="F:transmembrane transporter activity"/>
    <property type="evidence" value="ECO:0007669"/>
    <property type="project" value="InterPro"/>
</dbReference>
<feature type="transmembrane region" description="Helical" evidence="7">
    <location>
        <begin position="308"/>
        <end position="326"/>
    </location>
</feature>
<dbReference type="EMBL" id="AP022870">
    <property type="protein sequence ID" value="BCB81122.1"/>
    <property type="molecule type" value="Genomic_DNA"/>
</dbReference>
<name>A0A6F8Y4T2_9ACTN</name>
<feature type="transmembrane region" description="Helical" evidence="7">
    <location>
        <begin position="54"/>
        <end position="73"/>
    </location>
</feature>
<feature type="domain" description="Major facilitator superfamily (MFS) profile" evidence="8">
    <location>
        <begin position="16"/>
        <end position="459"/>
    </location>
</feature>
<accession>A0A6F8Y4T2</accession>
<dbReference type="InterPro" id="IPR004638">
    <property type="entry name" value="EmrB-like"/>
</dbReference>
<feature type="transmembrane region" description="Helical" evidence="7">
    <location>
        <begin position="364"/>
        <end position="384"/>
    </location>
</feature>
<dbReference type="InterPro" id="IPR036259">
    <property type="entry name" value="MFS_trans_sf"/>
</dbReference>
<keyword evidence="6 7" id="KW-0472">Membrane</keyword>
<dbReference type="SUPFAM" id="SSF103473">
    <property type="entry name" value="MFS general substrate transporter"/>
    <property type="match status" value="1"/>
</dbReference>
<evidence type="ECO:0000256" key="5">
    <source>
        <dbReference type="ARBA" id="ARBA00022989"/>
    </source>
</evidence>
<evidence type="ECO:0000313" key="9">
    <source>
        <dbReference type="EMBL" id="BCB81122.1"/>
    </source>
</evidence>
<gene>
    <name evidence="9" type="ORF">Pflav_075320</name>
</gene>
<dbReference type="PANTHER" id="PTHR42718:SF42">
    <property type="entry name" value="EXPORT PROTEIN"/>
    <property type="match status" value="1"/>
</dbReference>
<dbReference type="PRINTS" id="PR01036">
    <property type="entry name" value="TCRTETB"/>
</dbReference>
<keyword evidence="10" id="KW-1185">Reference proteome</keyword>
<feature type="transmembrane region" description="Helical" evidence="7">
    <location>
        <begin position="107"/>
        <end position="129"/>
    </location>
</feature>
<reference evidence="9 10" key="1">
    <citation type="submission" date="2020-03" db="EMBL/GenBank/DDBJ databases">
        <title>Whole genome shotgun sequence of Phytohabitans flavus NBRC 107702.</title>
        <authorList>
            <person name="Komaki H."/>
            <person name="Tamura T."/>
        </authorList>
    </citation>
    <scope>NUCLEOTIDE SEQUENCE [LARGE SCALE GENOMIC DNA]</scope>
    <source>
        <strain evidence="9 10">NBRC 107702</strain>
    </source>
</reference>
<feature type="transmembrane region" description="Helical" evidence="7">
    <location>
        <begin position="141"/>
        <end position="162"/>
    </location>
</feature>
<evidence type="ECO:0000256" key="3">
    <source>
        <dbReference type="ARBA" id="ARBA00022475"/>
    </source>
</evidence>
<dbReference type="CDD" id="cd17321">
    <property type="entry name" value="MFS_MMR_MDR_like"/>
    <property type="match status" value="1"/>
</dbReference>
<dbReference type="RefSeq" id="WP_173041083.1">
    <property type="nucleotide sequence ID" value="NZ_AP022870.1"/>
</dbReference>
<feature type="transmembrane region" description="Helical" evidence="7">
    <location>
        <begin position="82"/>
        <end position="101"/>
    </location>
</feature>
<dbReference type="Proteomes" id="UP000502508">
    <property type="component" value="Chromosome"/>
</dbReference>
<organism evidence="9 10">
    <name type="scientific">Phytohabitans flavus</name>
    <dbReference type="NCBI Taxonomy" id="1076124"/>
    <lineage>
        <taxon>Bacteria</taxon>
        <taxon>Bacillati</taxon>
        <taxon>Actinomycetota</taxon>
        <taxon>Actinomycetes</taxon>
        <taxon>Micromonosporales</taxon>
        <taxon>Micromonosporaceae</taxon>
    </lineage>
</organism>
<feature type="transmembrane region" description="Helical" evidence="7">
    <location>
        <begin position="405"/>
        <end position="424"/>
    </location>
</feature>
<feature type="transmembrane region" description="Helical" evidence="7">
    <location>
        <begin position="269"/>
        <end position="288"/>
    </location>
</feature>
<evidence type="ECO:0000259" key="8">
    <source>
        <dbReference type="PROSITE" id="PS50850"/>
    </source>
</evidence>
<feature type="transmembrane region" description="Helical" evidence="7">
    <location>
        <begin position="231"/>
        <end position="248"/>
    </location>
</feature>
<keyword evidence="2" id="KW-0813">Transport</keyword>
<evidence type="ECO:0000256" key="7">
    <source>
        <dbReference type="SAM" id="Phobius"/>
    </source>
</evidence>
<evidence type="ECO:0000256" key="6">
    <source>
        <dbReference type="ARBA" id="ARBA00023136"/>
    </source>
</evidence>
<dbReference type="Gene3D" id="1.20.1250.20">
    <property type="entry name" value="MFS general substrate transporter like domains"/>
    <property type="match status" value="1"/>
</dbReference>
<dbReference type="Gene3D" id="1.20.1720.10">
    <property type="entry name" value="Multidrug resistance protein D"/>
    <property type="match status" value="1"/>
</dbReference>
<dbReference type="PANTHER" id="PTHR42718">
    <property type="entry name" value="MAJOR FACILITATOR SUPERFAMILY MULTIDRUG TRANSPORTER MFSC"/>
    <property type="match status" value="1"/>
</dbReference>
<evidence type="ECO:0000256" key="1">
    <source>
        <dbReference type="ARBA" id="ARBA00004651"/>
    </source>
</evidence>
<feature type="transmembrane region" description="Helical" evidence="7">
    <location>
        <begin position="201"/>
        <end position="219"/>
    </location>
</feature>
<dbReference type="NCBIfam" id="TIGR00711">
    <property type="entry name" value="efflux_EmrB"/>
    <property type="match status" value="1"/>
</dbReference>
<feature type="transmembrane region" description="Helical" evidence="7">
    <location>
        <begin position="436"/>
        <end position="456"/>
    </location>
</feature>
<keyword evidence="5 7" id="KW-1133">Transmembrane helix</keyword>
<feature type="transmembrane region" description="Helical" evidence="7">
    <location>
        <begin position="12"/>
        <end position="34"/>
    </location>
</feature>
<dbReference type="KEGG" id="pfla:Pflav_075320"/>
<feature type="transmembrane region" description="Helical" evidence="7">
    <location>
        <begin position="333"/>
        <end position="352"/>
    </location>
</feature>
<evidence type="ECO:0000313" key="10">
    <source>
        <dbReference type="Proteomes" id="UP000502508"/>
    </source>
</evidence>
<dbReference type="InterPro" id="IPR011701">
    <property type="entry name" value="MFS"/>
</dbReference>
<feature type="transmembrane region" description="Helical" evidence="7">
    <location>
        <begin position="168"/>
        <end position="189"/>
    </location>
</feature>
<evidence type="ECO:0000256" key="2">
    <source>
        <dbReference type="ARBA" id="ARBA00022448"/>
    </source>
</evidence>
<keyword evidence="4 7" id="KW-0812">Transmembrane</keyword>
<dbReference type="Pfam" id="PF07690">
    <property type="entry name" value="MFS_1"/>
    <property type="match status" value="1"/>
</dbReference>
<proteinExistence type="predicted"/>
<dbReference type="AlphaFoldDB" id="A0A6F8Y4T2"/>
<evidence type="ECO:0000256" key="4">
    <source>
        <dbReference type="ARBA" id="ARBA00022692"/>
    </source>
</evidence>
<sequence length="483" mass="49278">MARQVSDQSLRKLLWTFVVTGVATFMVAMDNLIVTNALPVIRVDLGTGLEGLEWTVNAYTLTFAVLLLTGAALGDRFGRRKIFAAGLVIFTAASALAALSPDIDTLIAARAVQGLGGAIITPLSLTLLADAVPPKRRGAAFGIWGAMSGLGVALGPVIGGAVVDSASWQWIFWINVPIGLILLPLVAAVRESRGGAGRLDPVGVVLATAGLFGVVFGLVRGGSQGWTSGPVLLGLIGGGVLVIAFVAWQARARYPMLPLPLFRSRGFSVSNAVGFVMAFGMFGAVFLGAQFLQTVQGYSPLEAGVRTLPWTAAPALVAPFSGALADRIGVRRVLALALAFQAAGVASLAAVSRPDVPYAELVPPFVLAGIGMGLFFAPMARAAIDFAPRGMEGVASGASNATRQLGTVLGIAVLGAVFSAVGGYASGQDFVDGMRVAEGVGAVVLAGAALLALAIPESRRTAPDTMVLAPEAQASTSSASTIV</sequence>
<protein>
    <submittedName>
        <fullName evidence="9">MFS transporter</fullName>
    </submittedName>
</protein>
<dbReference type="GO" id="GO:0005886">
    <property type="term" value="C:plasma membrane"/>
    <property type="evidence" value="ECO:0007669"/>
    <property type="project" value="UniProtKB-SubCell"/>
</dbReference>
<dbReference type="InterPro" id="IPR020846">
    <property type="entry name" value="MFS_dom"/>
</dbReference>